<dbReference type="AlphaFoldDB" id="A0AAW1CYF6"/>
<evidence type="ECO:0000313" key="3">
    <source>
        <dbReference type="Proteomes" id="UP001461498"/>
    </source>
</evidence>
<comment type="caution">
    <text evidence="2">The sequence shown here is derived from an EMBL/GenBank/DDBJ whole genome shotgun (WGS) entry which is preliminary data.</text>
</comment>
<reference evidence="2 3" key="1">
    <citation type="submission" date="2022-12" db="EMBL/GenBank/DDBJ databases">
        <title>Chromosome-level genome assembly of true bugs.</title>
        <authorList>
            <person name="Ma L."/>
            <person name="Li H."/>
        </authorList>
    </citation>
    <scope>NUCLEOTIDE SEQUENCE [LARGE SCALE GENOMIC DNA]</scope>
    <source>
        <strain evidence="2">Lab_2022b</strain>
    </source>
</reference>
<feature type="region of interest" description="Disordered" evidence="1">
    <location>
        <begin position="30"/>
        <end position="120"/>
    </location>
</feature>
<organism evidence="2 3">
    <name type="scientific">Rhynocoris fuscipes</name>
    <dbReference type="NCBI Taxonomy" id="488301"/>
    <lineage>
        <taxon>Eukaryota</taxon>
        <taxon>Metazoa</taxon>
        <taxon>Ecdysozoa</taxon>
        <taxon>Arthropoda</taxon>
        <taxon>Hexapoda</taxon>
        <taxon>Insecta</taxon>
        <taxon>Pterygota</taxon>
        <taxon>Neoptera</taxon>
        <taxon>Paraneoptera</taxon>
        <taxon>Hemiptera</taxon>
        <taxon>Heteroptera</taxon>
        <taxon>Panheteroptera</taxon>
        <taxon>Cimicomorpha</taxon>
        <taxon>Reduviidae</taxon>
        <taxon>Harpactorinae</taxon>
        <taxon>Harpactorini</taxon>
        <taxon>Rhynocoris</taxon>
    </lineage>
</organism>
<feature type="compositionally biased region" description="Polar residues" evidence="1">
    <location>
        <begin position="166"/>
        <end position="185"/>
    </location>
</feature>
<feature type="region of interest" description="Disordered" evidence="1">
    <location>
        <begin position="690"/>
        <end position="743"/>
    </location>
</feature>
<dbReference type="EMBL" id="JAPXFL010000007">
    <property type="protein sequence ID" value="KAK9503841.1"/>
    <property type="molecule type" value="Genomic_DNA"/>
</dbReference>
<feature type="compositionally biased region" description="Polar residues" evidence="1">
    <location>
        <begin position="220"/>
        <end position="250"/>
    </location>
</feature>
<feature type="compositionally biased region" description="Gly residues" evidence="1">
    <location>
        <begin position="383"/>
        <end position="398"/>
    </location>
</feature>
<feature type="compositionally biased region" description="Polar residues" evidence="1">
    <location>
        <begin position="720"/>
        <end position="743"/>
    </location>
</feature>
<feature type="compositionally biased region" description="Basic and acidic residues" evidence="1">
    <location>
        <begin position="609"/>
        <end position="622"/>
    </location>
</feature>
<feature type="compositionally biased region" description="Basic and acidic residues" evidence="1">
    <location>
        <begin position="588"/>
        <end position="597"/>
    </location>
</feature>
<feature type="compositionally biased region" description="Low complexity" evidence="1">
    <location>
        <begin position="704"/>
        <end position="714"/>
    </location>
</feature>
<feature type="compositionally biased region" description="Polar residues" evidence="1">
    <location>
        <begin position="87"/>
        <end position="97"/>
    </location>
</feature>
<accession>A0AAW1CYF6</accession>
<feature type="region of interest" description="Disordered" evidence="1">
    <location>
        <begin position="421"/>
        <end position="529"/>
    </location>
</feature>
<evidence type="ECO:0000256" key="1">
    <source>
        <dbReference type="SAM" id="MobiDB-lite"/>
    </source>
</evidence>
<feature type="compositionally biased region" description="Basic and acidic residues" evidence="1">
    <location>
        <begin position="203"/>
        <end position="219"/>
    </location>
</feature>
<sequence>MRYSGEATEAVRLGDAEWDSLSARLRRNRNRLLKEMEDDRKDALTRRPLDFHQEERTRKVETSKWLDHHFGSESASRSSKESEDDGTPQTSFINVTMKSAKPSRVFLSSPEPPVAPQPIHEKAYFKGVSDWKSRTSPKIDGGVQVLPTGPNHTFNSSPSPPLLVNGTKSPSPTSYNRSKSPSPQYNGVAKFPSLQNLDSPSNHTEKITRTTNYYRHERTTSPFGRSSPQYNGHHSRSGSSPIHSKTNGKITPTKDYTPPSITPPPRRRHYKHEREELAHEEPAPDYSPTPEPKSHHNTPPPEPKKKIYQRTRFAADIPPASSSPNLETSGVSHKKNKSSEKRSGGGLGESFRKLVGKLVGSNSSNKNKHQQQHQSNGITTTGGSSGGSSQGGSGGGLTDCGTQTNRDMSTVNRYYLGEDPFSTSLYGRESEYPTPPHYKRRTKKDDEYRHQSNNTSTLGRLSKSTSKLTNERQPTPNESTTNHYISDRGGIQTLPRKLQEHKAKKQVYVTRSNGESGADRYNRLGSTNSNSMFNVSIVNNVNSPTNVGPVKPARTYRSNLLRSKSFNVHAGGDSYRDSNRYTSNPHLHRLDESDEPLKSPGLITSISRSSRDLSHQPQHDTTDGVVYRKPLGTYDQNRYIKHNGYTSRSAVDTKKKIFLKGLMDRAPELYKTLHGGGSSDLDENHKHETIKTSTPLKNGKLEYSTSFRSSNTSSPLDRINSPNLFTPTNSSYRTNSPEVNNSSRTIVRRGSNDYTETVSYTTKSDDPIRPSVTNTVQSFTKKTVPMPGGRKERIESTETKTITKSKFRSDTPELHFDNANKYSSSNGGVIIEVRNTRK</sequence>
<protein>
    <submittedName>
        <fullName evidence="2">Uncharacterized protein</fullName>
    </submittedName>
</protein>
<feature type="compositionally biased region" description="Polar residues" evidence="1">
    <location>
        <begin position="320"/>
        <end position="331"/>
    </location>
</feature>
<feature type="compositionally biased region" description="Basic and acidic residues" evidence="1">
    <location>
        <begin position="272"/>
        <end position="282"/>
    </location>
</feature>
<feature type="compositionally biased region" description="Polar residues" evidence="1">
    <location>
        <begin position="193"/>
        <end position="202"/>
    </location>
</feature>
<feature type="compositionally biased region" description="Basic and acidic residues" evidence="1">
    <location>
        <begin position="32"/>
        <end position="71"/>
    </location>
</feature>
<evidence type="ECO:0000313" key="2">
    <source>
        <dbReference type="EMBL" id="KAK9503841.1"/>
    </source>
</evidence>
<feature type="region of interest" description="Disordered" evidence="1">
    <location>
        <begin position="817"/>
        <end position="838"/>
    </location>
</feature>
<proteinExistence type="predicted"/>
<feature type="compositionally biased region" description="Polar residues" evidence="1">
    <location>
        <begin position="451"/>
        <end position="484"/>
    </location>
</feature>
<feature type="region of interest" description="Disordered" evidence="1">
    <location>
        <begin position="132"/>
        <end position="405"/>
    </location>
</feature>
<feature type="region of interest" description="Disordered" evidence="1">
    <location>
        <begin position="567"/>
        <end position="626"/>
    </location>
</feature>
<name>A0AAW1CYF6_9HEMI</name>
<dbReference type="Proteomes" id="UP001461498">
    <property type="component" value="Unassembled WGS sequence"/>
</dbReference>
<keyword evidence="3" id="KW-1185">Reference proteome</keyword>
<gene>
    <name evidence="2" type="ORF">O3M35_010313</name>
</gene>
<feature type="compositionally biased region" description="Low complexity" evidence="1">
    <location>
        <begin position="372"/>
        <end position="382"/>
    </location>
</feature>